<dbReference type="PANTHER" id="PTHR14190">
    <property type="entry name" value="SUPPRESSOR OF ACTIN MUTATIONS 2/VACUOLAR PROTEIN SORTING 52"/>
    <property type="match status" value="1"/>
</dbReference>
<dbReference type="GO" id="GO:0019905">
    <property type="term" value="F:syntaxin binding"/>
    <property type="evidence" value="ECO:0007669"/>
    <property type="project" value="TreeGrafter"/>
</dbReference>
<dbReference type="STRING" id="61424.A0A2T9YIN5"/>
<evidence type="ECO:0000313" key="2">
    <source>
        <dbReference type="EMBL" id="PVU92144.1"/>
    </source>
</evidence>
<dbReference type="PANTHER" id="PTHR14190:SF7">
    <property type="entry name" value="VACUOLAR PROTEIN SORTING-ASSOCIATED PROTEIN 52 HOMOLOG"/>
    <property type="match status" value="1"/>
</dbReference>
<reference evidence="2 3" key="1">
    <citation type="journal article" date="2018" name="MBio">
        <title>Comparative Genomics Reveals the Core Gene Toolbox for the Fungus-Insect Symbiosis.</title>
        <authorList>
            <person name="Wang Y."/>
            <person name="Stata M."/>
            <person name="Wang W."/>
            <person name="Stajich J.E."/>
            <person name="White M.M."/>
            <person name="Moncalvo J.M."/>
        </authorList>
    </citation>
    <scope>NUCLEOTIDE SEQUENCE [LARGE SCALE GENOMIC DNA]</scope>
    <source>
        <strain evidence="2 3">AUS-77-4</strain>
    </source>
</reference>
<organism evidence="2 3">
    <name type="scientific">Furculomyces boomerangus</name>
    <dbReference type="NCBI Taxonomy" id="61424"/>
    <lineage>
        <taxon>Eukaryota</taxon>
        <taxon>Fungi</taxon>
        <taxon>Fungi incertae sedis</taxon>
        <taxon>Zoopagomycota</taxon>
        <taxon>Kickxellomycotina</taxon>
        <taxon>Harpellomycetes</taxon>
        <taxon>Harpellales</taxon>
        <taxon>Harpellaceae</taxon>
        <taxon>Furculomyces</taxon>
    </lineage>
</organism>
<dbReference type="Proteomes" id="UP000245699">
    <property type="component" value="Unassembled WGS sequence"/>
</dbReference>
<feature type="domain" description="Vps52 C-terminal" evidence="1">
    <location>
        <begin position="122"/>
        <end position="406"/>
    </location>
</feature>
<dbReference type="InterPro" id="IPR007258">
    <property type="entry name" value="Vps52"/>
</dbReference>
<keyword evidence="3" id="KW-1185">Reference proteome</keyword>
<dbReference type="Pfam" id="PF20655">
    <property type="entry name" value="Vps52_C"/>
    <property type="match status" value="1"/>
</dbReference>
<dbReference type="GO" id="GO:0032456">
    <property type="term" value="P:endocytic recycling"/>
    <property type="evidence" value="ECO:0007669"/>
    <property type="project" value="TreeGrafter"/>
</dbReference>
<dbReference type="GO" id="GO:0005829">
    <property type="term" value="C:cytosol"/>
    <property type="evidence" value="ECO:0007669"/>
    <property type="project" value="GOC"/>
</dbReference>
<dbReference type="OrthoDB" id="5573784at2759"/>
<evidence type="ECO:0000259" key="1">
    <source>
        <dbReference type="Pfam" id="PF20655"/>
    </source>
</evidence>
<dbReference type="AlphaFoldDB" id="A0A2T9YIN5"/>
<comment type="caution">
    <text evidence="2">The sequence shown here is derived from an EMBL/GenBank/DDBJ whole genome shotgun (WGS) entry which is preliminary data.</text>
</comment>
<gene>
    <name evidence="2" type="ORF">BB559_003837</name>
</gene>
<dbReference type="GO" id="GO:0006896">
    <property type="term" value="P:Golgi to vacuole transport"/>
    <property type="evidence" value="ECO:0007669"/>
    <property type="project" value="TreeGrafter"/>
</dbReference>
<accession>A0A2T9YIN5</accession>
<dbReference type="InterPro" id="IPR048361">
    <property type="entry name" value="Vps52_C"/>
</dbReference>
<proteinExistence type="predicted"/>
<dbReference type="EMBL" id="MBFT01000383">
    <property type="protein sequence ID" value="PVU92144.1"/>
    <property type="molecule type" value="Genomic_DNA"/>
</dbReference>
<sequence length="529" mass="60230">MDIKQTIIKRITESTISQLLSNLILSPELISSIFKDDIDESFIKSLDILGSKILYLREIEEKGVSFRAVLELKPYLELLKLHGGFVDKEIKFGDNEETLVKSFFSKTSRFSVVGGLTGANNQSGLNSPGSGGTSNAKNFFSLGSRGNVVFSLNNKAIPLFGLNEEVRMLQMEQIFYNLNLAIVDNATAEFEFIMDFFVSPRIYLMQRSITTRPETEMASMIFSHIFEPVIDIGTSLTKSYQETSFDTVGILLCIRSIPNFLSVLQKRQVPTLDSYFNSLNLILWPKFQQLMDLHINRINKISLKKLSGRKFDTFPHLATRQYSELTSTIIRMNMDFDASVLSTGLVRIRAHIDNFLKKQSLQAPDNQAALVFLINNYDLILMIYKENLVDGDNAESVYWQNLNAETIFLMCEELMLAHFGYLKSFVLRADRTSINNPISMEELCKVAVQFNSEWKTQTSLINSTIVHKFANFMTGTSVVHDTLRQLIIVYTQFVEIYEKFLPEMGQSPAVVPVGVHSVMLEIKKYRPLF</sequence>
<evidence type="ECO:0000313" key="3">
    <source>
        <dbReference type="Proteomes" id="UP000245699"/>
    </source>
</evidence>
<protein>
    <recommendedName>
        <fullName evidence="1">Vps52 C-terminal domain-containing protein</fullName>
    </recommendedName>
</protein>
<dbReference type="GO" id="GO:0042147">
    <property type="term" value="P:retrograde transport, endosome to Golgi"/>
    <property type="evidence" value="ECO:0007669"/>
    <property type="project" value="TreeGrafter"/>
</dbReference>
<dbReference type="GO" id="GO:0000938">
    <property type="term" value="C:GARP complex"/>
    <property type="evidence" value="ECO:0007669"/>
    <property type="project" value="TreeGrafter"/>
</dbReference>
<name>A0A2T9YIN5_9FUNG</name>